<dbReference type="AlphaFoldDB" id="I0GZL4"/>
<dbReference type="eggNOG" id="COG3012">
    <property type="taxonomic scope" value="Bacteria"/>
</dbReference>
<dbReference type="Pfam" id="PF02810">
    <property type="entry name" value="SEC-C"/>
    <property type="match status" value="1"/>
</dbReference>
<reference evidence="1 2" key="1">
    <citation type="submission" date="2012-02" db="EMBL/GenBank/DDBJ databases">
        <title>Complete genome sequence of Actinoplanes missouriensis 431 (= NBRC 102363).</title>
        <authorList>
            <person name="Ohnishi Y."/>
            <person name="Ishikawa J."/>
            <person name="Sekine M."/>
            <person name="Hosoyama A."/>
            <person name="Harada T."/>
            <person name="Narita H."/>
            <person name="Hata T."/>
            <person name="Konno Y."/>
            <person name="Tutikane K."/>
            <person name="Fujita N."/>
            <person name="Horinouchi S."/>
            <person name="Hayakawa M."/>
        </authorList>
    </citation>
    <scope>NUCLEOTIDE SEQUENCE [LARGE SCALE GENOMIC DNA]</scope>
    <source>
        <strain evidence="2">ATCC 14538 / DSM 43046 / CBS 188.64 / JCM 3121 / NBRC 102363 / NCIMB 12654 / NRRL B-3342 / UNCC 431</strain>
    </source>
</reference>
<dbReference type="STRING" id="512565.AMIS_9810"/>
<dbReference type="Gene3D" id="3.10.450.50">
    <property type="match status" value="1"/>
</dbReference>
<keyword evidence="2" id="KW-1185">Reference proteome</keyword>
<dbReference type="Proteomes" id="UP000007882">
    <property type="component" value="Chromosome"/>
</dbReference>
<proteinExistence type="predicted"/>
<dbReference type="HOGENOM" id="CLU_039623_0_0_11"/>
<evidence type="ECO:0000313" key="2">
    <source>
        <dbReference type="Proteomes" id="UP000007882"/>
    </source>
</evidence>
<name>I0GZL4_ACTM4</name>
<dbReference type="EMBL" id="AP012319">
    <property type="protein sequence ID" value="BAL86201.1"/>
    <property type="molecule type" value="Genomic_DNA"/>
</dbReference>
<accession>I0GZL4</accession>
<dbReference type="KEGG" id="ams:AMIS_9810"/>
<evidence type="ECO:0000313" key="1">
    <source>
        <dbReference type="EMBL" id="BAL86201.1"/>
    </source>
</evidence>
<protein>
    <recommendedName>
        <fullName evidence="3">SEC-C motif-containing protein</fullName>
    </recommendedName>
</protein>
<sequence length="311" mass="34002">MLTSDDLDGIGHDALHGGDPRAAVTELVTAVDQQTLADPADAGYALMLAAEITEKQGDLEPALALVERAIATYQLLEDAADGFARAQRGELLSRLGRDDEAMAAFTALRPRLVRDPDAPMYLAEALEECGEGAVAEQWLTAALTTVLDRPEDKIDERVASALLHTRRRVRREMGMPADEYDEFLDGAPAGNGQSVMFWPHDEFDRVQLRWPAFAEVYGHTWDDHRADLEKALTVWAESGQSGFRLFPGSADGLAEHVSRHGGDPSDAAVRAGYAQQLETHVHAVAWPPGRNDPCWCGSAAKYKKCCLPRSR</sequence>
<dbReference type="Gene3D" id="1.25.40.10">
    <property type="entry name" value="Tetratricopeptide repeat domain"/>
    <property type="match status" value="1"/>
</dbReference>
<evidence type="ECO:0008006" key="3">
    <source>
        <dbReference type="Google" id="ProtNLM"/>
    </source>
</evidence>
<dbReference type="InterPro" id="IPR004027">
    <property type="entry name" value="SEC_C_motif"/>
</dbReference>
<dbReference type="InterPro" id="IPR011990">
    <property type="entry name" value="TPR-like_helical_dom_sf"/>
</dbReference>
<organism evidence="1 2">
    <name type="scientific">Actinoplanes missouriensis (strain ATCC 14538 / DSM 43046 / CBS 188.64 / JCM 3121 / NBRC 102363 / NCIMB 12654 / NRRL B-3342 / UNCC 431)</name>
    <dbReference type="NCBI Taxonomy" id="512565"/>
    <lineage>
        <taxon>Bacteria</taxon>
        <taxon>Bacillati</taxon>
        <taxon>Actinomycetota</taxon>
        <taxon>Actinomycetes</taxon>
        <taxon>Micromonosporales</taxon>
        <taxon>Micromonosporaceae</taxon>
        <taxon>Actinoplanes</taxon>
    </lineage>
</organism>
<gene>
    <name evidence="1" type="ordered locus">AMIS_9810</name>
</gene>
<dbReference type="PATRIC" id="fig|512565.3.peg.985"/>
<dbReference type="SUPFAM" id="SSF103642">
    <property type="entry name" value="Sec-C motif"/>
    <property type="match status" value="1"/>
</dbReference>
<dbReference type="SUPFAM" id="SSF48452">
    <property type="entry name" value="TPR-like"/>
    <property type="match status" value="1"/>
</dbReference>